<keyword evidence="2" id="KW-0812">Transmembrane</keyword>
<dbReference type="VEuPathDB" id="FungiDB:HMPREF1541_02857"/>
<dbReference type="PANTHER" id="PTHR46539">
    <property type="entry name" value="E3 UBIQUITIN-PROTEIN LIGASE ATL42"/>
    <property type="match status" value="1"/>
</dbReference>
<keyword evidence="6" id="KW-1133">Transmembrane helix</keyword>
<evidence type="ECO:0000256" key="1">
    <source>
        <dbReference type="ARBA" id="ARBA00004370"/>
    </source>
</evidence>
<dbReference type="SUPFAM" id="SSF57850">
    <property type="entry name" value="RING/U-box"/>
    <property type="match status" value="1"/>
</dbReference>
<dbReference type="eggNOG" id="KOG0800">
    <property type="taxonomic scope" value="Eukaryota"/>
</dbReference>
<dbReference type="InterPro" id="IPR001841">
    <property type="entry name" value="Znf_RING"/>
</dbReference>
<dbReference type="AlphaFoldDB" id="W2S6N2"/>
<dbReference type="EMBL" id="KB822718">
    <property type="protein sequence ID" value="ETN43698.1"/>
    <property type="molecule type" value="Genomic_DNA"/>
</dbReference>
<name>W2S6N2_CYPE1</name>
<reference evidence="10 11" key="1">
    <citation type="submission" date="2013-03" db="EMBL/GenBank/DDBJ databases">
        <title>The Genome Sequence of Phialophora europaea CBS 101466.</title>
        <authorList>
            <consortium name="The Broad Institute Genomics Platform"/>
            <person name="Cuomo C."/>
            <person name="de Hoog S."/>
            <person name="Gorbushina A."/>
            <person name="Walker B."/>
            <person name="Young S.K."/>
            <person name="Zeng Q."/>
            <person name="Gargeya S."/>
            <person name="Fitzgerald M."/>
            <person name="Haas B."/>
            <person name="Abouelleil A."/>
            <person name="Allen A.W."/>
            <person name="Alvarado L."/>
            <person name="Arachchi H.M."/>
            <person name="Berlin A.M."/>
            <person name="Chapman S.B."/>
            <person name="Gainer-Dewar J."/>
            <person name="Goldberg J."/>
            <person name="Griggs A."/>
            <person name="Gujja S."/>
            <person name="Hansen M."/>
            <person name="Howarth C."/>
            <person name="Imamovic A."/>
            <person name="Ireland A."/>
            <person name="Larimer J."/>
            <person name="McCowan C."/>
            <person name="Murphy C."/>
            <person name="Pearson M."/>
            <person name="Poon T.W."/>
            <person name="Priest M."/>
            <person name="Roberts A."/>
            <person name="Saif S."/>
            <person name="Shea T."/>
            <person name="Sisk P."/>
            <person name="Sykes S."/>
            <person name="Wortman J."/>
            <person name="Nusbaum C."/>
            <person name="Birren B."/>
        </authorList>
    </citation>
    <scope>NUCLEOTIDE SEQUENCE [LARGE SCALE GENOMIC DNA]</scope>
    <source>
        <strain evidence="10 11">CBS 101466</strain>
    </source>
</reference>
<keyword evidence="4 8" id="KW-0863">Zinc-finger</keyword>
<dbReference type="OrthoDB" id="8062037at2759"/>
<dbReference type="InterPro" id="IPR013083">
    <property type="entry name" value="Znf_RING/FYVE/PHD"/>
</dbReference>
<dbReference type="GO" id="GO:0008270">
    <property type="term" value="F:zinc ion binding"/>
    <property type="evidence" value="ECO:0007669"/>
    <property type="project" value="UniProtKB-KW"/>
</dbReference>
<organism evidence="10 11">
    <name type="scientific">Cyphellophora europaea (strain CBS 101466)</name>
    <name type="common">Phialophora europaea</name>
    <dbReference type="NCBI Taxonomy" id="1220924"/>
    <lineage>
        <taxon>Eukaryota</taxon>
        <taxon>Fungi</taxon>
        <taxon>Dikarya</taxon>
        <taxon>Ascomycota</taxon>
        <taxon>Pezizomycotina</taxon>
        <taxon>Eurotiomycetes</taxon>
        <taxon>Chaetothyriomycetidae</taxon>
        <taxon>Chaetothyriales</taxon>
        <taxon>Cyphellophoraceae</taxon>
        <taxon>Cyphellophora</taxon>
    </lineage>
</organism>
<evidence type="ECO:0000313" key="10">
    <source>
        <dbReference type="EMBL" id="ETN43698.1"/>
    </source>
</evidence>
<proteinExistence type="predicted"/>
<dbReference type="GO" id="GO:0016020">
    <property type="term" value="C:membrane"/>
    <property type="evidence" value="ECO:0007669"/>
    <property type="project" value="UniProtKB-SubCell"/>
</dbReference>
<evidence type="ECO:0000256" key="8">
    <source>
        <dbReference type="PROSITE-ProRule" id="PRU00175"/>
    </source>
</evidence>
<evidence type="ECO:0000256" key="5">
    <source>
        <dbReference type="ARBA" id="ARBA00022833"/>
    </source>
</evidence>
<evidence type="ECO:0000313" key="11">
    <source>
        <dbReference type="Proteomes" id="UP000030752"/>
    </source>
</evidence>
<gene>
    <name evidence="10" type="ORF">HMPREF1541_02857</name>
</gene>
<dbReference type="GeneID" id="19970196"/>
<dbReference type="STRING" id="1220924.W2S6N2"/>
<feature type="domain" description="RING-type" evidence="9">
    <location>
        <begin position="91"/>
        <end position="132"/>
    </location>
</feature>
<sequence length="166" mass="18861">MDSLNEGELMEAASTLGATHVEQLATLHNALLTETEAELTRSTHIETQRHANHVVDAFVWPEDACNSMINETIFDLHDSYVKIRDEDDLSCAICRDAYRGNDEMAVLPCKHRFHMKCIDTWFISNLDCPCCRMKFGWQTLELTEVESRAWTGNRPVMNGNGSNVQL</sequence>
<dbReference type="Proteomes" id="UP000030752">
    <property type="component" value="Unassembled WGS sequence"/>
</dbReference>
<evidence type="ECO:0000256" key="2">
    <source>
        <dbReference type="ARBA" id="ARBA00022692"/>
    </source>
</evidence>
<evidence type="ECO:0000256" key="4">
    <source>
        <dbReference type="ARBA" id="ARBA00022771"/>
    </source>
</evidence>
<accession>W2S6N2</accession>
<keyword evidence="11" id="KW-1185">Reference proteome</keyword>
<evidence type="ECO:0000259" key="9">
    <source>
        <dbReference type="PROSITE" id="PS50089"/>
    </source>
</evidence>
<dbReference type="PANTHER" id="PTHR46539:SF1">
    <property type="entry name" value="E3 UBIQUITIN-PROTEIN LIGASE ATL42"/>
    <property type="match status" value="1"/>
</dbReference>
<keyword evidence="5" id="KW-0862">Zinc</keyword>
<protein>
    <recommendedName>
        <fullName evidence="9">RING-type domain-containing protein</fullName>
    </recommendedName>
</protein>
<dbReference type="Gene3D" id="3.30.40.10">
    <property type="entry name" value="Zinc/RING finger domain, C3HC4 (zinc finger)"/>
    <property type="match status" value="1"/>
</dbReference>
<evidence type="ECO:0000256" key="3">
    <source>
        <dbReference type="ARBA" id="ARBA00022723"/>
    </source>
</evidence>
<evidence type="ECO:0000256" key="6">
    <source>
        <dbReference type="ARBA" id="ARBA00022989"/>
    </source>
</evidence>
<dbReference type="SMART" id="SM00184">
    <property type="entry name" value="RING"/>
    <property type="match status" value="1"/>
</dbReference>
<dbReference type="PROSITE" id="PS50089">
    <property type="entry name" value="ZF_RING_2"/>
    <property type="match status" value="1"/>
</dbReference>
<dbReference type="Pfam" id="PF13639">
    <property type="entry name" value="zf-RING_2"/>
    <property type="match status" value="1"/>
</dbReference>
<comment type="subcellular location">
    <subcellularLocation>
        <location evidence="1">Membrane</location>
    </subcellularLocation>
</comment>
<dbReference type="InParanoid" id="W2S6N2"/>
<evidence type="ECO:0000256" key="7">
    <source>
        <dbReference type="ARBA" id="ARBA00023136"/>
    </source>
</evidence>
<dbReference type="HOGENOM" id="CLU_1602652_0_0_1"/>
<keyword evidence="3" id="KW-0479">Metal-binding</keyword>
<dbReference type="RefSeq" id="XP_008715434.1">
    <property type="nucleotide sequence ID" value="XM_008717212.1"/>
</dbReference>
<keyword evidence="7" id="KW-0472">Membrane</keyword>